<dbReference type="GO" id="GO:0000981">
    <property type="term" value="F:DNA-binding transcription factor activity, RNA polymerase II-specific"/>
    <property type="evidence" value="ECO:0007669"/>
    <property type="project" value="UniProtKB-UniRule"/>
</dbReference>
<evidence type="ECO:0000313" key="13">
    <source>
        <dbReference type="Proteomes" id="UP000734854"/>
    </source>
</evidence>
<evidence type="ECO:0000256" key="5">
    <source>
        <dbReference type="ARBA" id="ARBA00023242"/>
    </source>
</evidence>
<keyword evidence="13" id="KW-1185">Reference proteome</keyword>
<evidence type="ECO:0000256" key="8">
    <source>
        <dbReference type="RuleBase" id="RU000682"/>
    </source>
</evidence>
<comment type="function">
    <text evidence="9">Transcription factor.</text>
</comment>
<dbReference type="InterPro" id="IPR045224">
    <property type="entry name" value="HDZip_class_I_plant"/>
</dbReference>
<dbReference type="PROSITE" id="PS50071">
    <property type="entry name" value="HOMEOBOX_2"/>
    <property type="match status" value="1"/>
</dbReference>
<dbReference type="InterPro" id="IPR017970">
    <property type="entry name" value="Homeobox_CS"/>
</dbReference>
<feature type="domain" description="Homeobox" evidence="11">
    <location>
        <begin position="71"/>
        <end position="131"/>
    </location>
</feature>
<feature type="coiled-coil region" evidence="10">
    <location>
        <begin position="123"/>
        <end position="178"/>
    </location>
</feature>
<dbReference type="InterPro" id="IPR003106">
    <property type="entry name" value="Leu_zip_homeo"/>
</dbReference>
<keyword evidence="7 8" id="KW-0371">Homeobox</keyword>
<comment type="similarity">
    <text evidence="6 9">Belongs to the HD-ZIP homeobox family. Class I subfamily.</text>
</comment>
<proteinExistence type="inferred from homology"/>
<evidence type="ECO:0000256" key="10">
    <source>
        <dbReference type="SAM" id="Coils"/>
    </source>
</evidence>
<dbReference type="Pfam" id="PF00046">
    <property type="entry name" value="Homeodomain"/>
    <property type="match status" value="1"/>
</dbReference>
<sequence>MAGRRIDSSGSMSVLFEHGRTYKNGDHKALLAGGCNERYYTSGSQFTMRSDETQGRYIKFDIYETDSDEFTPKLGKKRRLAIDQVRLLEKNFELENKLEPERKLQLANDLGLEPRQVAIWFQNRRARSKTKHLEKEYESLKSSYDTLKVDHDNLAKENEKLKSEVVFLTNKLLLKEEENFNSVNTMNALHSVDKDKTFGYGFLRPDHNPCSYELQAEDQAFWSWP</sequence>
<evidence type="ECO:0000256" key="2">
    <source>
        <dbReference type="ARBA" id="ARBA00023015"/>
    </source>
</evidence>
<keyword evidence="3 7" id="KW-0238">DNA-binding</keyword>
<comment type="subcellular location">
    <subcellularLocation>
        <location evidence="1 7 8">Nucleus</location>
    </subcellularLocation>
</comment>
<dbReference type="PROSITE" id="PS00027">
    <property type="entry name" value="HOMEOBOX_1"/>
    <property type="match status" value="1"/>
</dbReference>
<dbReference type="AlphaFoldDB" id="A0A8J5FXS7"/>
<keyword evidence="4 9" id="KW-0804">Transcription</keyword>
<dbReference type="Proteomes" id="UP000734854">
    <property type="component" value="Unassembled WGS sequence"/>
</dbReference>
<dbReference type="PANTHER" id="PTHR24326:SF606">
    <property type="entry name" value="HOMEOBOX-LEUCINE ZIPPER PROTEIN ATHB-54"/>
    <property type="match status" value="1"/>
</dbReference>
<dbReference type="FunFam" id="1.10.10.60:FF:000144">
    <property type="entry name" value="homeobox-leucine zipper protein ATHB-6-like"/>
    <property type="match status" value="1"/>
</dbReference>
<dbReference type="CDD" id="cd00086">
    <property type="entry name" value="homeodomain"/>
    <property type="match status" value="1"/>
</dbReference>
<keyword evidence="5 7" id="KW-0539">Nucleus</keyword>
<evidence type="ECO:0000256" key="3">
    <source>
        <dbReference type="ARBA" id="ARBA00023125"/>
    </source>
</evidence>
<dbReference type="SMART" id="SM00389">
    <property type="entry name" value="HOX"/>
    <property type="match status" value="1"/>
</dbReference>
<dbReference type="PANTHER" id="PTHR24326">
    <property type="entry name" value="HOMEOBOX-LEUCINE ZIPPER PROTEIN"/>
    <property type="match status" value="1"/>
</dbReference>
<keyword evidence="2 9" id="KW-0805">Transcription regulation</keyword>
<dbReference type="GO" id="GO:0000976">
    <property type="term" value="F:transcription cis-regulatory region binding"/>
    <property type="evidence" value="ECO:0007669"/>
    <property type="project" value="UniProtKB-ARBA"/>
</dbReference>
<evidence type="ECO:0000313" key="12">
    <source>
        <dbReference type="EMBL" id="KAG6492432.1"/>
    </source>
</evidence>
<accession>A0A8J5FXS7</accession>
<gene>
    <name evidence="12" type="ORF">ZIOFF_047395</name>
</gene>
<dbReference type="InterPro" id="IPR001356">
    <property type="entry name" value="HD"/>
</dbReference>
<dbReference type="Pfam" id="PF02183">
    <property type="entry name" value="HALZ"/>
    <property type="match status" value="1"/>
</dbReference>
<evidence type="ECO:0000259" key="11">
    <source>
        <dbReference type="PROSITE" id="PS50071"/>
    </source>
</evidence>
<evidence type="ECO:0000256" key="6">
    <source>
        <dbReference type="ARBA" id="ARBA00025748"/>
    </source>
</evidence>
<evidence type="ECO:0000256" key="9">
    <source>
        <dbReference type="RuleBase" id="RU369038"/>
    </source>
</evidence>
<dbReference type="GO" id="GO:0045893">
    <property type="term" value="P:positive regulation of DNA-templated transcription"/>
    <property type="evidence" value="ECO:0007669"/>
    <property type="project" value="TreeGrafter"/>
</dbReference>
<evidence type="ECO:0000256" key="1">
    <source>
        <dbReference type="ARBA" id="ARBA00004123"/>
    </source>
</evidence>
<evidence type="ECO:0000256" key="7">
    <source>
        <dbReference type="PROSITE-ProRule" id="PRU00108"/>
    </source>
</evidence>
<reference evidence="12 13" key="1">
    <citation type="submission" date="2020-08" db="EMBL/GenBank/DDBJ databases">
        <title>Plant Genome Project.</title>
        <authorList>
            <person name="Zhang R.-G."/>
        </authorList>
    </citation>
    <scope>NUCLEOTIDE SEQUENCE [LARGE SCALE GENOMIC DNA]</scope>
    <source>
        <tissue evidence="12">Rhizome</tissue>
    </source>
</reference>
<dbReference type="EMBL" id="JACMSC010000013">
    <property type="protein sequence ID" value="KAG6492432.1"/>
    <property type="molecule type" value="Genomic_DNA"/>
</dbReference>
<evidence type="ECO:0000256" key="4">
    <source>
        <dbReference type="ARBA" id="ARBA00023163"/>
    </source>
</evidence>
<comment type="caution">
    <text evidence="12">The sequence shown here is derived from an EMBL/GenBank/DDBJ whole genome shotgun (WGS) entry which is preliminary data.</text>
</comment>
<organism evidence="12 13">
    <name type="scientific">Zingiber officinale</name>
    <name type="common">Ginger</name>
    <name type="synonym">Amomum zingiber</name>
    <dbReference type="NCBI Taxonomy" id="94328"/>
    <lineage>
        <taxon>Eukaryota</taxon>
        <taxon>Viridiplantae</taxon>
        <taxon>Streptophyta</taxon>
        <taxon>Embryophyta</taxon>
        <taxon>Tracheophyta</taxon>
        <taxon>Spermatophyta</taxon>
        <taxon>Magnoliopsida</taxon>
        <taxon>Liliopsida</taxon>
        <taxon>Zingiberales</taxon>
        <taxon>Zingiberaceae</taxon>
        <taxon>Zingiber</taxon>
    </lineage>
</organism>
<keyword evidence="10" id="KW-0175">Coiled coil</keyword>
<dbReference type="GO" id="GO:0005634">
    <property type="term" value="C:nucleus"/>
    <property type="evidence" value="ECO:0007669"/>
    <property type="project" value="UniProtKB-SubCell"/>
</dbReference>
<dbReference type="OrthoDB" id="6159439at2759"/>
<name>A0A8J5FXS7_ZINOF</name>
<feature type="DNA-binding region" description="Homeobox" evidence="7">
    <location>
        <begin position="73"/>
        <end position="132"/>
    </location>
</feature>
<protein>
    <recommendedName>
        <fullName evidence="9">Homeobox-leucine zipper protein</fullName>
    </recommendedName>
    <alternativeName>
        <fullName evidence="9">HD-ZIP protein</fullName>
    </alternativeName>
    <alternativeName>
        <fullName evidence="9">Homeodomain transcription factor</fullName>
    </alternativeName>
</protein>